<accession>A0AAN8TBM9</accession>
<protein>
    <submittedName>
        <fullName evidence="1">Uncharacterized protein</fullName>
    </submittedName>
</protein>
<dbReference type="AlphaFoldDB" id="A0AAN8TBM9"/>
<organism evidence="1 2">
    <name type="scientific">Solanum bulbocastanum</name>
    <name type="common">Wild potato</name>
    <dbReference type="NCBI Taxonomy" id="147425"/>
    <lineage>
        <taxon>Eukaryota</taxon>
        <taxon>Viridiplantae</taxon>
        <taxon>Streptophyta</taxon>
        <taxon>Embryophyta</taxon>
        <taxon>Tracheophyta</taxon>
        <taxon>Spermatophyta</taxon>
        <taxon>Magnoliopsida</taxon>
        <taxon>eudicotyledons</taxon>
        <taxon>Gunneridae</taxon>
        <taxon>Pentapetalae</taxon>
        <taxon>asterids</taxon>
        <taxon>lamiids</taxon>
        <taxon>Solanales</taxon>
        <taxon>Solanaceae</taxon>
        <taxon>Solanoideae</taxon>
        <taxon>Solaneae</taxon>
        <taxon>Solanum</taxon>
    </lineage>
</organism>
<evidence type="ECO:0000313" key="1">
    <source>
        <dbReference type="EMBL" id="KAK6784170.1"/>
    </source>
</evidence>
<dbReference type="Proteomes" id="UP001371456">
    <property type="component" value="Unassembled WGS sequence"/>
</dbReference>
<keyword evidence="2" id="KW-1185">Reference proteome</keyword>
<comment type="caution">
    <text evidence="1">The sequence shown here is derived from an EMBL/GenBank/DDBJ whole genome shotgun (WGS) entry which is preliminary data.</text>
</comment>
<sequence length="61" mass="7255">MREKFQIGQCWVIYIDEDTLPRCDVLSVVYMARVEEEEADKVVKICASEHLRFLIKFLLFS</sequence>
<proteinExistence type="predicted"/>
<gene>
    <name evidence="1" type="ORF">RDI58_017624</name>
</gene>
<reference evidence="1 2" key="1">
    <citation type="submission" date="2024-02" db="EMBL/GenBank/DDBJ databases">
        <title>de novo genome assembly of Solanum bulbocastanum strain 11H21.</title>
        <authorList>
            <person name="Hosaka A.J."/>
        </authorList>
    </citation>
    <scope>NUCLEOTIDE SEQUENCE [LARGE SCALE GENOMIC DNA]</scope>
    <source>
        <tissue evidence="1">Young leaves</tissue>
    </source>
</reference>
<evidence type="ECO:0000313" key="2">
    <source>
        <dbReference type="Proteomes" id="UP001371456"/>
    </source>
</evidence>
<name>A0AAN8TBM9_SOLBU</name>
<dbReference type="EMBL" id="JBANQN010000007">
    <property type="protein sequence ID" value="KAK6784170.1"/>
    <property type="molecule type" value="Genomic_DNA"/>
</dbReference>